<gene>
    <name evidence="1" type="ORF">F8M49_29840</name>
</gene>
<accession>A0ABU3WX77</accession>
<proteinExistence type="predicted"/>
<dbReference type="EMBL" id="WBMO01000005">
    <property type="protein sequence ID" value="MDV2478565.1"/>
    <property type="molecule type" value="Genomic_DNA"/>
</dbReference>
<keyword evidence="2" id="KW-1185">Reference proteome</keyword>
<evidence type="ECO:0000313" key="2">
    <source>
        <dbReference type="Proteomes" id="UP001275440"/>
    </source>
</evidence>
<name>A0ABU3WX77_9NOCA</name>
<sequence>MSTNLAAELRDTFPGRLLIDWYLDWHARHPEYANVLDYTESVTTGDMAGRVRSTLSSYLWGDGFKDVLDMDTDSSEVVEMSEAIATVLTSPRCRTWNSPQYHHGRIPTLRAPLIANRFPPSSLLNGAFWTAPVFENGDDAWALHGEHNPRRSPNRYEVHFDPDAVRVAHIDTAGDWSDLLDAHPMRYGDTLFPDWPSIAARWDAVHVSVSGLLCAQPRISEVPYESGDPSGYTHSQSGPYAGVAEWTVPSTAWLRLPAECTVRVAETGLEVGRSG</sequence>
<organism evidence="1 2">
    <name type="scientific">Rhodococcus zopfii</name>
    <dbReference type="NCBI Taxonomy" id="43772"/>
    <lineage>
        <taxon>Bacteria</taxon>
        <taxon>Bacillati</taxon>
        <taxon>Actinomycetota</taxon>
        <taxon>Actinomycetes</taxon>
        <taxon>Mycobacteriales</taxon>
        <taxon>Nocardiaceae</taxon>
        <taxon>Rhodococcus</taxon>
    </lineage>
</organism>
<reference evidence="1 2" key="1">
    <citation type="submission" date="2019-10" db="EMBL/GenBank/DDBJ databases">
        <title>Draft Genome Assembly of Rhodococcus zopfii DSM44189.</title>
        <authorList>
            <person name="Sutton J.M."/>
            <person name="Akob D.M."/>
            <person name="Bushman T.J."/>
        </authorList>
    </citation>
    <scope>NUCLEOTIDE SEQUENCE [LARGE SCALE GENOMIC DNA]</scope>
    <source>
        <strain evidence="1 2">DSM 44189</strain>
    </source>
</reference>
<dbReference type="Proteomes" id="UP001275440">
    <property type="component" value="Unassembled WGS sequence"/>
</dbReference>
<comment type="caution">
    <text evidence="1">The sequence shown here is derived from an EMBL/GenBank/DDBJ whole genome shotgun (WGS) entry which is preliminary data.</text>
</comment>
<evidence type="ECO:0000313" key="1">
    <source>
        <dbReference type="EMBL" id="MDV2478565.1"/>
    </source>
</evidence>
<protein>
    <submittedName>
        <fullName evidence="1">Uncharacterized protein</fullName>
    </submittedName>
</protein>